<evidence type="ECO:0000256" key="8">
    <source>
        <dbReference type="ARBA" id="ARBA00022989"/>
    </source>
</evidence>
<evidence type="ECO:0000256" key="5">
    <source>
        <dbReference type="ARBA" id="ARBA00022692"/>
    </source>
</evidence>
<dbReference type="PANTHER" id="PTHR43394:SF1">
    <property type="entry name" value="ATP-BINDING CASSETTE SUB-FAMILY B MEMBER 10, MITOCHONDRIAL"/>
    <property type="match status" value="1"/>
</dbReference>
<gene>
    <name evidence="13" type="ORF">Sangu_2036600</name>
</gene>
<dbReference type="GO" id="GO:0005524">
    <property type="term" value="F:ATP binding"/>
    <property type="evidence" value="ECO:0007669"/>
    <property type="project" value="UniProtKB-KW"/>
</dbReference>
<dbReference type="InterPro" id="IPR027417">
    <property type="entry name" value="P-loop_NTPase"/>
</dbReference>
<dbReference type="InterPro" id="IPR036640">
    <property type="entry name" value="ABC1_TM_sf"/>
</dbReference>
<dbReference type="InterPro" id="IPR003439">
    <property type="entry name" value="ABC_transporter-like_ATP-bd"/>
</dbReference>
<dbReference type="AlphaFoldDB" id="A0AAW2LK76"/>
<evidence type="ECO:0000259" key="11">
    <source>
        <dbReference type="PROSITE" id="PS50893"/>
    </source>
</evidence>
<evidence type="ECO:0000256" key="4">
    <source>
        <dbReference type="ARBA" id="ARBA00022554"/>
    </source>
</evidence>
<keyword evidence="6" id="KW-0547">Nucleotide-binding</keyword>
<accession>A0AAW2LK76</accession>
<evidence type="ECO:0000256" key="9">
    <source>
        <dbReference type="ARBA" id="ARBA00023136"/>
    </source>
</evidence>
<dbReference type="GO" id="GO:0010044">
    <property type="term" value="P:response to aluminum ion"/>
    <property type="evidence" value="ECO:0007669"/>
    <property type="project" value="UniProtKB-ARBA"/>
</dbReference>
<evidence type="ECO:0000256" key="10">
    <source>
        <dbReference type="SAM" id="Phobius"/>
    </source>
</evidence>
<dbReference type="Gene3D" id="1.20.1560.10">
    <property type="entry name" value="ABC transporter type 1, transmembrane domain"/>
    <property type="match status" value="1"/>
</dbReference>
<organism evidence="13">
    <name type="scientific">Sesamum angustifolium</name>
    <dbReference type="NCBI Taxonomy" id="2727405"/>
    <lineage>
        <taxon>Eukaryota</taxon>
        <taxon>Viridiplantae</taxon>
        <taxon>Streptophyta</taxon>
        <taxon>Embryophyta</taxon>
        <taxon>Tracheophyta</taxon>
        <taxon>Spermatophyta</taxon>
        <taxon>Magnoliopsida</taxon>
        <taxon>eudicotyledons</taxon>
        <taxon>Gunneridae</taxon>
        <taxon>Pentapetalae</taxon>
        <taxon>asterids</taxon>
        <taxon>lamiids</taxon>
        <taxon>Lamiales</taxon>
        <taxon>Pedaliaceae</taxon>
        <taxon>Sesamum</taxon>
    </lineage>
</organism>
<evidence type="ECO:0000256" key="2">
    <source>
        <dbReference type="ARBA" id="ARBA00007577"/>
    </source>
</evidence>
<dbReference type="InterPro" id="IPR011527">
    <property type="entry name" value="ABC1_TM_dom"/>
</dbReference>
<dbReference type="GO" id="GO:0015421">
    <property type="term" value="F:ABC-type oligopeptide transporter activity"/>
    <property type="evidence" value="ECO:0007669"/>
    <property type="project" value="TreeGrafter"/>
</dbReference>
<keyword evidence="7" id="KW-0067">ATP-binding</keyword>
<comment type="similarity">
    <text evidence="2">Belongs to the ABC transporter superfamily. ABCB family. Multidrug resistance exporter (TC 3.A.1.201) subfamily.</text>
</comment>
<keyword evidence="4" id="KW-0926">Vacuole</keyword>
<evidence type="ECO:0000256" key="6">
    <source>
        <dbReference type="ARBA" id="ARBA00022741"/>
    </source>
</evidence>
<keyword evidence="5 10" id="KW-0812">Transmembrane</keyword>
<feature type="domain" description="ABC transporter" evidence="11">
    <location>
        <begin position="234"/>
        <end position="469"/>
    </location>
</feature>
<dbReference type="Gene3D" id="3.40.50.300">
    <property type="entry name" value="P-loop containing nucleotide triphosphate hydrolases"/>
    <property type="match status" value="1"/>
</dbReference>
<keyword evidence="3" id="KW-0813">Transport</keyword>
<dbReference type="SUPFAM" id="SSF52540">
    <property type="entry name" value="P-loop containing nucleoside triphosphate hydrolases"/>
    <property type="match status" value="1"/>
</dbReference>
<proteinExistence type="inferred from homology"/>
<dbReference type="PROSITE" id="PS50929">
    <property type="entry name" value="ABC_TM1F"/>
    <property type="match status" value="1"/>
</dbReference>
<evidence type="ECO:0000259" key="12">
    <source>
        <dbReference type="PROSITE" id="PS50929"/>
    </source>
</evidence>
<feature type="transmembrane region" description="Helical" evidence="10">
    <location>
        <begin position="90"/>
        <end position="115"/>
    </location>
</feature>
<dbReference type="PROSITE" id="PS00211">
    <property type="entry name" value="ABC_TRANSPORTER_1"/>
    <property type="match status" value="1"/>
</dbReference>
<dbReference type="GO" id="GO:0005743">
    <property type="term" value="C:mitochondrial inner membrane"/>
    <property type="evidence" value="ECO:0007669"/>
    <property type="project" value="TreeGrafter"/>
</dbReference>
<keyword evidence="9 10" id="KW-0472">Membrane</keyword>
<dbReference type="GO" id="GO:0016887">
    <property type="term" value="F:ATP hydrolysis activity"/>
    <property type="evidence" value="ECO:0007669"/>
    <property type="project" value="InterPro"/>
</dbReference>
<dbReference type="InterPro" id="IPR039421">
    <property type="entry name" value="Type_1_exporter"/>
</dbReference>
<dbReference type="EMBL" id="JACGWK010000013">
    <property type="protein sequence ID" value="KAL0318804.1"/>
    <property type="molecule type" value="Genomic_DNA"/>
</dbReference>
<dbReference type="FunFam" id="1.20.1560.10:FF:000058">
    <property type="entry name" value="ABC transporter B family member 25"/>
    <property type="match status" value="1"/>
</dbReference>
<evidence type="ECO:0000256" key="1">
    <source>
        <dbReference type="ARBA" id="ARBA00004128"/>
    </source>
</evidence>
<comment type="subcellular location">
    <subcellularLocation>
        <location evidence="1">Vacuole membrane</location>
        <topology evidence="1">Multi-pass membrane protein</topology>
    </subcellularLocation>
</comment>
<dbReference type="InterPro" id="IPR017871">
    <property type="entry name" value="ABC_transporter-like_CS"/>
</dbReference>
<dbReference type="FunFam" id="3.40.50.300:FF:000836">
    <property type="entry name" value="ABC transporter B family member 25"/>
    <property type="match status" value="1"/>
</dbReference>
<keyword evidence="8 10" id="KW-1133">Transmembrane helix</keyword>
<name>A0AAW2LK76_9LAMI</name>
<sequence>MAMEVKGFLFLTHKRDKKGNAAAEDGQLTDLEHGDAIPAKPEAANLIVATVALLIASTSSILVPKFGGKIIDIVSGDIQTPEQKSKALKAVYSTILEIFLIVIIGSICTALRAWLFSSASERVVARLRKDLFSHHLIHQEIAFFDVTRTGELLSRLSEDTQIIKNAATTNLSEALRNLSTAFIGLGFMLATSWKLTLLALVVVPVISIAVRQFGRYLRELSHKTQAAAAVAASIAEETFGAVRTVRSFAQEKYEISRYSEKVDETLKLGLRQATTIANLIERFYDPIKGKIMLNGVPLVEISHEHLHRKISIVSQEPILFNCSIEENIAYGLDGKASSTDIENAAKMANAHEFISKFAEKYQTFVGERGVRLSGGQKQRIAIARALMMNPRILLLDEATSALDAESEYLVQDAMDSLMKGRTVLVIAHRLSTVKTADTVAVVSDGQIVESGTHDDLLSKNGIYTALVRRQLQGPKMET</sequence>
<dbReference type="PROSITE" id="PS50893">
    <property type="entry name" value="ABC_TRANSPORTER_2"/>
    <property type="match status" value="1"/>
</dbReference>
<dbReference type="PANTHER" id="PTHR43394">
    <property type="entry name" value="ATP-DEPENDENT PERMEASE MDL1, MITOCHONDRIAL"/>
    <property type="match status" value="1"/>
</dbReference>
<dbReference type="SUPFAM" id="SSF90123">
    <property type="entry name" value="ABC transporter transmembrane region"/>
    <property type="match status" value="1"/>
</dbReference>
<dbReference type="Pfam" id="PF00664">
    <property type="entry name" value="ABC_membrane"/>
    <property type="match status" value="1"/>
</dbReference>
<feature type="transmembrane region" description="Helical" evidence="10">
    <location>
        <begin position="181"/>
        <end position="210"/>
    </location>
</feature>
<reference evidence="13" key="2">
    <citation type="journal article" date="2024" name="Plant">
        <title>Genomic evolution and insights into agronomic trait innovations of Sesamum species.</title>
        <authorList>
            <person name="Miao H."/>
            <person name="Wang L."/>
            <person name="Qu L."/>
            <person name="Liu H."/>
            <person name="Sun Y."/>
            <person name="Le M."/>
            <person name="Wang Q."/>
            <person name="Wei S."/>
            <person name="Zheng Y."/>
            <person name="Lin W."/>
            <person name="Duan Y."/>
            <person name="Cao H."/>
            <person name="Xiong S."/>
            <person name="Wang X."/>
            <person name="Wei L."/>
            <person name="Li C."/>
            <person name="Ma Q."/>
            <person name="Ju M."/>
            <person name="Zhao R."/>
            <person name="Li G."/>
            <person name="Mu C."/>
            <person name="Tian Q."/>
            <person name="Mei H."/>
            <person name="Zhang T."/>
            <person name="Gao T."/>
            <person name="Zhang H."/>
        </authorList>
    </citation>
    <scope>NUCLEOTIDE SEQUENCE</scope>
    <source>
        <strain evidence="13">G01</strain>
    </source>
</reference>
<evidence type="ECO:0000313" key="13">
    <source>
        <dbReference type="EMBL" id="KAL0318804.1"/>
    </source>
</evidence>
<reference evidence="13" key="1">
    <citation type="submission" date="2020-06" db="EMBL/GenBank/DDBJ databases">
        <authorList>
            <person name="Li T."/>
            <person name="Hu X."/>
            <person name="Zhang T."/>
            <person name="Song X."/>
            <person name="Zhang H."/>
            <person name="Dai N."/>
            <person name="Sheng W."/>
            <person name="Hou X."/>
            <person name="Wei L."/>
        </authorList>
    </citation>
    <scope>NUCLEOTIDE SEQUENCE</scope>
    <source>
        <strain evidence="13">G01</strain>
        <tissue evidence="13">Leaf</tissue>
    </source>
</reference>
<evidence type="ECO:0000256" key="3">
    <source>
        <dbReference type="ARBA" id="ARBA00022448"/>
    </source>
</evidence>
<protein>
    <submittedName>
        <fullName evidence="13">ABC transporter B family member 25</fullName>
    </submittedName>
</protein>
<evidence type="ECO:0000256" key="7">
    <source>
        <dbReference type="ARBA" id="ARBA00022840"/>
    </source>
</evidence>
<feature type="domain" description="ABC transmembrane type-1" evidence="12">
    <location>
        <begin position="47"/>
        <end position="277"/>
    </location>
</feature>
<dbReference type="GO" id="GO:0090374">
    <property type="term" value="P:oligopeptide export from mitochondrion"/>
    <property type="evidence" value="ECO:0007669"/>
    <property type="project" value="TreeGrafter"/>
</dbReference>
<comment type="caution">
    <text evidence="13">The sequence shown here is derived from an EMBL/GenBank/DDBJ whole genome shotgun (WGS) entry which is preliminary data.</text>
</comment>
<dbReference type="GO" id="GO:0005774">
    <property type="term" value="C:vacuolar membrane"/>
    <property type="evidence" value="ECO:0007669"/>
    <property type="project" value="UniProtKB-SubCell"/>
</dbReference>